<gene>
    <name evidence="1" type="ORF">D3230_04460</name>
</gene>
<protein>
    <recommendedName>
        <fullName evidence="3">ATP-binding protein</fullName>
    </recommendedName>
</protein>
<proteinExistence type="predicted"/>
<reference evidence="1 2" key="1">
    <citation type="submission" date="2018-09" db="EMBL/GenBank/DDBJ databases">
        <title>Comparative genomics of Leucobacter spp.</title>
        <authorList>
            <person name="Reis A.C."/>
            <person name="Kolvenbach B.A."/>
            <person name="Corvini P.F.X."/>
            <person name="Nunes O.C."/>
        </authorList>
    </citation>
    <scope>NUCLEOTIDE SEQUENCE [LARGE SCALE GENOMIC DNA]</scope>
    <source>
        <strain evidence="1 2">TAN 31504</strain>
    </source>
</reference>
<name>A0ABS1SDD4_9MICO</name>
<evidence type="ECO:0000313" key="2">
    <source>
        <dbReference type="Proteomes" id="UP001645859"/>
    </source>
</evidence>
<sequence>MAKRLLTLEAAGLTRKERKALNKAYASALRDEETDLKEVVEKLPVQSPMQFQGGFWTIPIRRPWHRATGHQLAAANTFAAADIHDVAGPIIGIDKNSGRPFTFDPWELYRRGLVSSPNILIQGSLRQGKSFVIKRLVTLLVEFGRLAINTSDSKGEHGAVAEAIGGSVFKMGVFGSEIRLNPLVAPERRNDESEGSYHARVRAARVTVLQQIASLLTPGERPLIAREMTILEWALEEVVSESGNNPTLRAVWEKIASPALLQAQDGYFVQGDANDLRDGLRRLVHGDLGGMFDTDSSITLDPSSPYTVIDTFAIGQRGDQALAVTQAVTNAWVFNTISNKDAGRQYFLIREEGWADMRTIPALEAQLKQLKLSGEYGVGMVLIVHEGGDFDAVGAEGTKERELAKSLLRGYANRISFWQGSETLKDAIERQMFTRAEAAAIGTLSRGQFLAKIKAGSYVVDGNPTSTGWEKNLFDTDKQMRERKKAAITV</sequence>
<accession>A0ABS1SDD4</accession>
<dbReference type="Gene3D" id="3.40.50.300">
    <property type="entry name" value="P-loop containing nucleotide triphosphate hydrolases"/>
    <property type="match status" value="2"/>
</dbReference>
<dbReference type="SUPFAM" id="SSF52540">
    <property type="entry name" value="P-loop containing nucleoside triphosphate hydrolases"/>
    <property type="match status" value="1"/>
</dbReference>
<dbReference type="EMBL" id="QYAC01000002">
    <property type="protein sequence ID" value="MBL3678549.1"/>
    <property type="molecule type" value="Genomic_DNA"/>
</dbReference>
<evidence type="ECO:0000313" key="1">
    <source>
        <dbReference type="EMBL" id="MBL3678549.1"/>
    </source>
</evidence>
<dbReference type="RefSeq" id="WP_202343815.1">
    <property type="nucleotide sequence ID" value="NZ_BAAAPI010000008.1"/>
</dbReference>
<dbReference type="Proteomes" id="UP001645859">
    <property type="component" value="Unassembled WGS sequence"/>
</dbReference>
<evidence type="ECO:0008006" key="3">
    <source>
        <dbReference type="Google" id="ProtNLM"/>
    </source>
</evidence>
<dbReference type="InterPro" id="IPR027417">
    <property type="entry name" value="P-loop_NTPase"/>
</dbReference>
<keyword evidence="2" id="KW-1185">Reference proteome</keyword>
<comment type="caution">
    <text evidence="1">The sequence shown here is derived from an EMBL/GenBank/DDBJ whole genome shotgun (WGS) entry which is preliminary data.</text>
</comment>
<organism evidence="1 2">
    <name type="scientific">Leucobacter chromiireducens subsp. solipictus</name>
    <dbReference type="NCBI Taxonomy" id="398235"/>
    <lineage>
        <taxon>Bacteria</taxon>
        <taxon>Bacillati</taxon>
        <taxon>Actinomycetota</taxon>
        <taxon>Actinomycetes</taxon>
        <taxon>Micrococcales</taxon>
        <taxon>Microbacteriaceae</taxon>
        <taxon>Leucobacter</taxon>
    </lineage>
</organism>